<accession>A0A0B7C0V9</accession>
<organism evidence="1">
    <name type="scientific">Arion vulgaris</name>
    <dbReference type="NCBI Taxonomy" id="1028688"/>
    <lineage>
        <taxon>Eukaryota</taxon>
        <taxon>Metazoa</taxon>
        <taxon>Spiralia</taxon>
        <taxon>Lophotrochozoa</taxon>
        <taxon>Mollusca</taxon>
        <taxon>Gastropoda</taxon>
        <taxon>Heterobranchia</taxon>
        <taxon>Euthyneura</taxon>
        <taxon>Panpulmonata</taxon>
        <taxon>Eupulmonata</taxon>
        <taxon>Stylommatophora</taxon>
        <taxon>Helicina</taxon>
        <taxon>Arionoidea</taxon>
        <taxon>Arionidae</taxon>
        <taxon>Arion</taxon>
    </lineage>
</organism>
<feature type="non-terminal residue" evidence="1">
    <location>
        <position position="93"/>
    </location>
</feature>
<evidence type="ECO:0000313" key="1">
    <source>
        <dbReference type="EMBL" id="CEK98060.1"/>
    </source>
</evidence>
<feature type="non-terminal residue" evidence="1">
    <location>
        <position position="1"/>
    </location>
</feature>
<sequence length="93" mass="10545">IYVIQSRISSLFLLEEDCDVILKISEMDHEVHLEQGRSYNGGHHRHSVKYDTIKETPDDHQSPLKKSLSKKAISIPVEVVENKVSPFSSDIDG</sequence>
<protein>
    <submittedName>
        <fullName evidence="1">Uncharacterized protein</fullName>
    </submittedName>
</protein>
<reference evidence="1" key="1">
    <citation type="submission" date="2014-12" db="EMBL/GenBank/DDBJ databases">
        <title>Insight into the proteome of Arion vulgaris.</title>
        <authorList>
            <person name="Aradska J."/>
            <person name="Bulat T."/>
            <person name="Smidak R."/>
            <person name="Sarate P."/>
            <person name="Gangsoo J."/>
            <person name="Sialana F."/>
            <person name="Bilban M."/>
            <person name="Lubec G."/>
        </authorList>
    </citation>
    <scope>NUCLEOTIDE SEQUENCE</scope>
    <source>
        <tissue evidence="1">Skin</tissue>
    </source>
</reference>
<dbReference type="EMBL" id="HACG01051189">
    <property type="protein sequence ID" value="CEK98060.1"/>
    <property type="molecule type" value="Transcribed_RNA"/>
</dbReference>
<gene>
    <name evidence="1" type="primary">ORF217667</name>
</gene>
<name>A0A0B7C0V9_9EUPU</name>
<proteinExistence type="predicted"/>
<dbReference type="AlphaFoldDB" id="A0A0B7C0V9"/>